<evidence type="ECO:0000256" key="5">
    <source>
        <dbReference type="ARBA" id="ARBA00023136"/>
    </source>
</evidence>
<feature type="transmembrane region" description="Helical" evidence="6">
    <location>
        <begin position="334"/>
        <end position="352"/>
    </location>
</feature>
<feature type="transmembrane region" description="Helical" evidence="6">
    <location>
        <begin position="388"/>
        <end position="411"/>
    </location>
</feature>
<feature type="transmembrane region" description="Helical" evidence="6">
    <location>
        <begin position="182"/>
        <end position="205"/>
    </location>
</feature>
<feature type="transmembrane region" description="Helical" evidence="6">
    <location>
        <begin position="364"/>
        <end position="382"/>
    </location>
</feature>
<evidence type="ECO:0000256" key="4">
    <source>
        <dbReference type="ARBA" id="ARBA00022989"/>
    </source>
</evidence>
<dbReference type="OMA" id="RYAIFWA"/>
<dbReference type="GeneID" id="27721482"/>
<gene>
    <name evidence="8" type="ORF">SAPIO_CDS2410</name>
</gene>
<protein>
    <recommendedName>
        <fullName evidence="7">Major facilitator superfamily (MFS) profile domain-containing protein</fullName>
    </recommendedName>
</protein>
<feature type="transmembrane region" description="Helical" evidence="6">
    <location>
        <begin position="152"/>
        <end position="170"/>
    </location>
</feature>
<dbReference type="Pfam" id="PF07690">
    <property type="entry name" value="MFS_1"/>
    <property type="match status" value="1"/>
</dbReference>
<evidence type="ECO:0000259" key="7">
    <source>
        <dbReference type="PROSITE" id="PS50850"/>
    </source>
</evidence>
<feature type="transmembrane region" description="Helical" evidence="6">
    <location>
        <begin position="48"/>
        <end position="69"/>
    </location>
</feature>
<dbReference type="Gene3D" id="1.20.1250.20">
    <property type="entry name" value="MFS general substrate transporter like domains"/>
    <property type="match status" value="2"/>
</dbReference>
<feature type="transmembrane region" description="Helical" evidence="6">
    <location>
        <begin position="297"/>
        <end position="314"/>
    </location>
</feature>
<dbReference type="PANTHER" id="PTHR43791">
    <property type="entry name" value="PERMEASE-RELATED"/>
    <property type="match status" value="1"/>
</dbReference>
<feature type="domain" description="Major facilitator superfamily (MFS) profile" evidence="7">
    <location>
        <begin position="56"/>
        <end position="477"/>
    </location>
</feature>
<keyword evidence="3 6" id="KW-0812">Transmembrane</keyword>
<keyword evidence="9" id="KW-1185">Reference proteome</keyword>
<evidence type="ECO:0000313" key="8">
    <source>
        <dbReference type="EMBL" id="KEZ45016.1"/>
    </source>
</evidence>
<keyword evidence="2" id="KW-0813">Transport</keyword>
<dbReference type="FunFam" id="1.20.1250.20:FF:000106">
    <property type="entry name" value="MFS transporter, putative"/>
    <property type="match status" value="1"/>
</dbReference>
<keyword evidence="4 6" id="KW-1133">Transmembrane helix</keyword>
<dbReference type="PANTHER" id="PTHR43791:SF86">
    <property type="entry name" value="MAJOR FACILITATOR SUPERFAMILY (MFS) PROFILE DOMAIN-CONTAINING PROTEIN"/>
    <property type="match status" value="1"/>
</dbReference>
<dbReference type="PROSITE" id="PS50850">
    <property type="entry name" value="MFS"/>
    <property type="match status" value="1"/>
</dbReference>
<dbReference type="VEuPathDB" id="FungiDB:SAPIO_CDS2410"/>
<dbReference type="HOGENOM" id="CLU_001265_0_1_1"/>
<dbReference type="InterPro" id="IPR036259">
    <property type="entry name" value="MFS_trans_sf"/>
</dbReference>
<organism evidence="8 9">
    <name type="scientific">Pseudallescheria apiosperma</name>
    <name type="common">Scedosporium apiospermum</name>
    <dbReference type="NCBI Taxonomy" id="563466"/>
    <lineage>
        <taxon>Eukaryota</taxon>
        <taxon>Fungi</taxon>
        <taxon>Dikarya</taxon>
        <taxon>Ascomycota</taxon>
        <taxon>Pezizomycotina</taxon>
        <taxon>Sordariomycetes</taxon>
        <taxon>Hypocreomycetidae</taxon>
        <taxon>Microascales</taxon>
        <taxon>Microascaceae</taxon>
        <taxon>Scedosporium</taxon>
    </lineage>
</organism>
<comment type="subcellular location">
    <subcellularLocation>
        <location evidence="1">Membrane</location>
        <topology evidence="1">Multi-pass membrane protein</topology>
    </subcellularLocation>
</comment>
<feature type="transmembrane region" description="Helical" evidence="6">
    <location>
        <begin position="455"/>
        <end position="475"/>
    </location>
</feature>
<evidence type="ECO:0000256" key="6">
    <source>
        <dbReference type="SAM" id="Phobius"/>
    </source>
</evidence>
<keyword evidence="5 6" id="KW-0472">Membrane</keyword>
<feature type="transmembrane region" description="Helical" evidence="6">
    <location>
        <begin position="217"/>
        <end position="237"/>
    </location>
</feature>
<dbReference type="AlphaFoldDB" id="A0A084GCF4"/>
<dbReference type="KEGG" id="sapo:SAPIO_CDS2410"/>
<name>A0A084GCF4_PSEDA</name>
<reference evidence="8 9" key="1">
    <citation type="journal article" date="2014" name="Genome Announc.">
        <title>Draft genome sequence of the pathogenic fungus Scedosporium apiospermum.</title>
        <authorList>
            <person name="Vandeputte P."/>
            <person name="Ghamrawi S."/>
            <person name="Rechenmann M."/>
            <person name="Iltis A."/>
            <person name="Giraud S."/>
            <person name="Fleury M."/>
            <person name="Thornton C."/>
            <person name="Delhaes L."/>
            <person name="Meyer W."/>
            <person name="Papon N."/>
            <person name="Bouchara J.P."/>
        </authorList>
    </citation>
    <scope>NUCLEOTIDE SEQUENCE [LARGE SCALE GENOMIC DNA]</scope>
    <source>
        <strain evidence="8 9">IHEM 14462</strain>
    </source>
</reference>
<evidence type="ECO:0000256" key="3">
    <source>
        <dbReference type="ARBA" id="ARBA00022692"/>
    </source>
</evidence>
<dbReference type="Proteomes" id="UP000028545">
    <property type="component" value="Unassembled WGS sequence"/>
</dbReference>
<dbReference type="InterPro" id="IPR020846">
    <property type="entry name" value="MFS_dom"/>
</dbReference>
<accession>A0A084GCF4</accession>
<dbReference type="RefSeq" id="XP_016644815.1">
    <property type="nucleotide sequence ID" value="XM_016785439.1"/>
</dbReference>
<dbReference type="OrthoDB" id="2985014at2759"/>
<feature type="transmembrane region" description="Helical" evidence="6">
    <location>
        <begin position="123"/>
        <end position="140"/>
    </location>
</feature>
<comment type="caution">
    <text evidence="8">The sequence shown here is derived from an EMBL/GenBank/DDBJ whole genome shotgun (WGS) entry which is preliminary data.</text>
</comment>
<dbReference type="EMBL" id="JOWA01000086">
    <property type="protein sequence ID" value="KEZ45016.1"/>
    <property type="molecule type" value="Genomic_DNA"/>
</dbReference>
<dbReference type="InterPro" id="IPR011701">
    <property type="entry name" value="MFS"/>
</dbReference>
<evidence type="ECO:0000256" key="1">
    <source>
        <dbReference type="ARBA" id="ARBA00004141"/>
    </source>
</evidence>
<evidence type="ECO:0000256" key="2">
    <source>
        <dbReference type="ARBA" id="ARBA00022448"/>
    </source>
</evidence>
<dbReference type="SUPFAM" id="SSF103473">
    <property type="entry name" value="MFS general substrate transporter"/>
    <property type="match status" value="1"/>
</dbReference>
<dbReference type="GO" id="GO:0016020">
    <property type="term" value="C:membrane"/>
    <property type="evidence" value="ECO:0007669"/>
    <property type="project" value="UniProtKB-SubCell"/>
</dbReference>
<feature type="transmembrane region" description="Helical" evidence="6">
    <location>
        <begin position="93"/>
        <end position="111"/>
    </location>
</feature>
<evidence type="ECO:0000313" key="9">
    <source>
        <dbReference type="Proteomes" id="UP000028545"/>
    </source>
</evidence>
<proteinExistence type="predicted"/>
<dbReference type="GO" id="GO:0022857">
    <property type="term" value="F:transmembrane transporter activity"/>
    <property type="evidence" value="ECO:0007669"/>
    <property type="project" value="InterPro"/>
</dbReference>
<sequence>MAYHHEKHSNATQIHTSDQYDEFISDEAINVPGYDPTINAQSGETRKALLKVDFLILPFIVLCFCLLQFDRANIGNALTDTLREDIRIGNSDINLAQTLFTVGFIITELPFNMISRYMGPERFLPITMFLWGVATWAQIFLKNATGLCVARFFIGTLEGGYIPGFALYISKYYTNDELALRYAIFWASNSVAGALGGPLSIGLLSLRGKGGLHGWQWLFLIEGIMTCFLGIVAYLYLPHGAAKAKSFFGKTIFNIFTEREASILVTRVIRNDPTKALRYGKPVLLSHILETFTDWRLYGYLAAALLSMVMIAPMNTYAPSIIKSLGFTALQANGLNSVGSVCALVWSVSLAFSSDKFRERGFHIAVGYLWGAAGLLWLALAPEGVGKWTLYGGVVWTQMGMGSAQAISAAWLTAKMQDYKRPVALAAYVMSIQLANFPGNQLFRSQDAPRYTRGLIIAASCAIAATAIILIWKLLYRLFDHGDAGVESKFRIALAEERSLK</sequence>